<protein>
    <recommendedName>
        <fullName evidence="11">Cytochrome C556</fullName>
    </recommendedName>
</protein>
<dbReference type="GO" id="GO:0042597">
    <property type="term" value="C:periplasmic space"/>
    <property type="evidence" value="ECO:0007669"/>
    <property type="project" value="InterPro"/>
</dbReference>
<gene>
    <name evidence="9" type="ORF">RRH01S_02_00900</name>
</gene>
<feature type="binding site" description="covalent" evidence="7">
    <location>
        <position position="136"/>
    </location>
    <ligand>
        <name>heme c</name>
        <dbReference type="ChEBI" id="CHEBI:61717"/>
    </ligand>
</feature>
<keyword evidence="1" id="KW-0813">Transport</keyword>
<evidence type="ECO:0000256" key="3">
    <source>
        <dbReference type="ARBA" id="ARBA00022723"/>
    </source>
</evidence>
<keyword evidence="5 6" id="KW-0408">Iron</keyword>
<dbReference type="PIRSF" id="PIRSF000027">
    <property type="entry name" value="Cytc_c_prime"/>
    <property type="match status" value="1"/>
</dbReference>
<dbReference type="InterPro" id="IPR002321">
    <property type="entry name" value="Cyt_c_II"/>
</dbReference>
<dbReference type="EMBL" id="BAYX01000002">
    <property type="protein sequence ID" value="GAJ91422.1"/>
    <property type="molecule type" value="Genomic_DNA"/>
</dbReference>
<dbReference type="InterPro" id="IPR012127">
    <property type="entry name" value="Cyt_c_prime"/>
</dbReference>
<accession>A0AA87U2H6</accession>
<sequence>MKWRAIVVATALAGVAFGSVLAADGGTHDARIALMKKIGGATGALGAIAKGEKPYDAEIVKASLTTIAETAKAFPDQFNPDSDKTDAEVNPKIWDNLDDFKAKAAKLSTDAETALAQLPADQAGVGATLKTLGGNCGACHQAYRIKKD</sequence>
<dbReference type="AlphaFoldDB" id="A0AA87U2H6"/>
<keyword evidence="4" id="KW-0249">Electron transport</keyword>
<dbReference type="InterPro" id="IPR010980">
    <property type="entry name" value="Cyt_c/b562"/>
</dbReference>
<dbReference type="RefSeq" id="WP_042470124.1">
    <property type="nucleotide sequence ID" value="NZ_BAYX01000002.1"/>
</dbReference>
<dbReference type="GO" id="GO:0022900">
    <property type="term" value="P:electron transport chain"/>
    <property type="evidence" value="ECO:0007669"/>
    <property type="project" value="InterPro"/>
</dbReference>
<feature type="signal peptide" evidence="8">
    <location>
        <begin position="1"/>
        <end position="22"/>
    </location>
</feature>
<evidence type="ECO:0000256" key="2">
    <source>
        <dbReference type="ARBA" id="ARBA00022617"/>
    </source>
</evidence>
<dbReference type="GO" id="GO:0009055">
    <property type="term" value="F:electron transfer activity"/>
    <property type="evidence" value="ECO:0007669"/>
    <property type="project" value="InterPro"/>
</dbReference>
<evidence type="ECO:0000256" key="5">
    <source>
        <dbReference type="ARBA" id="ARBA00023004"/>
    </source>
</evidence>
<reference evidence="9 10" key="1">
    <citation type="submission" date="2014-05" db="EMBL/GenBank/DDBJ databases">
        <title>Whole genome shotgun sequence of Rhizobium rhizogenes NBRC 13257.</title>
        <authorList>
            <person name="Katano-Makiyama Y."/>
            <person name="Hosoyama A."/>
            <person name="Hashimoto M."/>
            <person name="Hosoyama Y."/>
            <person name="Noguchi M."/>
            <person name="Tsuchikane K."/>
            <person name="Kimura A."/>
            <person name="Ohji S."/>
            <person name="Ichikawa N."/>
            <person name="Yamazoe A."/>
            <person name="Fujita N."/>
        </authorList>
    </citation>
    <scope>NUCLEOTIDE SEQUENCE [LARGE SCALE GENOMIC DNA]</scope>
    <source>
        <strain evidence="9 10">NBRC 13257</strain>
    </source>
</reference>
<name>A0AA87U2H6_RHIRH</name>
<comment type="caution">
    <text evidence="9">The sequence shown here is derived from an EMBL/GenBank/DDBJ whole genome shotgun (WGS) entry which is preliminary data.</text>
</comment>
<dbReference type="InterPro" id="IPR015984">
    <property type="entry name" value="Cyt_c_prime_subgr"/>
</dbReference>
<dbReference type="PROSITE" id="PS51009">
    <property type="entry name" value="CYTCII"/>
    <property type="match status" value="1"/>
</dbReference>
<keyword evidence="2 7" id="KW-0349">Heme</keyword>
<organism evidence="9 10">
    <name type="scientific">Rhizobium rhizogenes NBRC 13257</name>
    <dbReference type="NCBI Taxonomy" id="1220581"/>
    <lineage>
        <taxon>Bacteria</taxon>
        <taxon>Pseudomonadati</taxon>
        <taxon>Pseudomonadota</taxon>
        <taxon>Alphaproteobacteria</taxon>
        <taxon>Hyphomicrobiales</taxon>
        <taxon>Rhizobiaceae</taxon>
        <taxon>Rhizobium/Agrobacterium group</taxon>
        <taxon>Rhizobium</taxon>
    </lineage>
</organism>
<evidence type="ECO:0000256" key="7">
    <source>
        <dbReference type="PIRSR" id="PIRSR000027-2"/>
    </source>
</evidence>
<evidence type="ECO:0000256" key="4">
    <source>
        <dbReference type="ARBA" id="ARBA00022982"/>
    </source>
</evidence>
<comment type="PTM">
    <text evidence="7">Binds 1 heme group per subunit.</text>
</comment>
<feature type="binding site" description="covalent" evidence="7">
    <location>
        <position position="139"/>
    </location>
    <ligand>
        <name>heme c</name>
        <dbReference type="ChEBI" id="CHEBI:61717"/>
    </ligand>
</feature>
<keyword evidence="8" id="KW-0732">Signal</keyword>
<evidence type="ECO:0008006" key="11">
    <source>
        <dbReference type="Google" id="ProtNLM"/>
    </source>
</evidence>
<dbReference type="PRINTS" id="PR00608">
    <property type="entry name" value="CYTCHROMECII"/>
</dbReference>
<evidence type="ECO:0000313" key="9">
    <source>
        <dbReference type="EMBL" id="GAJ91422.1"/>
    </source>
</evidence>
<evidence type="ECO:0000256" key="1">
    <source>
        <dbReference type="ARBA" id="ARBA00022448"/>
    </source>
</evidence>
<proteinExistence type="predicted"/>
<evidence type="ECO:0000256" key="6">
    <source>
        <dbReference type="PIRSR" id="PIRSR000027-1"/>
    </source>
</evidence>
<evidence type="ECO:0000256" key="8">
    <source>
        <dbReference type="SAM" id="SignalP"/>
    </source>
</evidence>
<feature type="binding site" description="axial binding residue" evidence="6">
    <location>
        <position position="140"/>
    </location>
    <ligand>
        <name>heme c</name>
        <dbReference type="ChEBI" id="CHEBI:61717"/>
    </ligand>
    <ligandPart>
        <name>Fe</name>
        <dbReference type="ChEBI" id="CHEBI:18248"/>
    </ligandPart>
</feature>
<dbReference type="Proteomes" id="UP000026941">
    <property type="component" value="Unassembled WGS sequence"/>
</dbReference>
<dbReference type="SUPFAM" id="SSF47175">
    <property type="entry name" value="Cytochromes"/>
    <property type="match status" value="1"/>
</dbReference>
<keyword evidence="3 6" id="KW-0479">Metal-binding</keyword>
<dbReference type="GO" id="GO:0005506">
    <property type="term" value="F:iron ion binding"/>
    <property type="evidence" value="ECO:0007669"/>
    <property type="project" value="InterPro"/>
</dbReference>
<dbReference type="Gene3D" id="1.20.120.10">
    <property type="entry name" value="Cytochrome c/b562"/>
    <property type="match status" value="1"/>
</dbReference>
<feature type="chain" id="PRO_5041733272" description="Cytochrome C556" evidence="8">
    <location>
        <begin position="23"/>
        <end position="148"/>
    </location>
</feature>
<dbReference type="GO" id="GO:0020037">
    <property type="term" value="F:heme binding"/>
    <property type="evidence" value="ECO:0007669"/>
    <property type="project" value="InterPro"/>
</dbReference>
<evidence type="ECO:0000313" key="10">
    <source>
        <dbReference type="Proteomes" id="UP000026941"/>
    </source>
</evidence>
<dbReference type="Pfam" id="PF01322">
    <property type="entry name" value="Cytochrom_C_2"/>
    <property type="match status" value="1"/>
</dbReference>